<evidence type="ECO:0008006" key="4">
    <source>
        <dbReference type="Google" id="ProtNLM"/>
    </source>
</evidence>
<dbReference type="InterPro" id="IPR018641">
    <property type="entry name" value="Trfase_1_rSAM/seldom-assoc"/>
</dbReference>
<evidence type="ECO:0000313" key="2">
    <source>
        <dbReference type="EMBL" id="GAA4638089.1"/>
    </source>
</evidence>
<dbReference type="EMBL" id="BAABHK010000021">
    <property type="protein sequence ID" value="GAA4638089.1"/>
    <property type="molecule type" value="Genomic_DNA"/>
</dbReference>
<organism evidence="2 3">
    <name type="scientific">Actinoallomurus vinaceus</name>
    <dbReference type="NCBI Taxonomy" id="1080074"/>
    <lineage>
        <taxon>Bacteria</taxon>
        <taxon>Bacillati</taxon>
        <taxon>Actinomycetota</taxon>
        <taxon>Actinomycetes</taxon>
        <taxon>Streptosporangiales</taxon>
        <taxon>Thermomonosporaceae</taxon>
        <taxon>Actinoallomurus</taxon>
    </lineage>
</organism>
<feature type="region of interest" description="Disordered" evidence="1">
    <location>
        <begin position="199"/>
        <end position="285"/>
    </location>
</feature>
<name>A0ABP8UTJ4_9ACTN</name>
<dbReference type="Proteomes" id="UP001501442">
    <property type="component" value="Unassembled WGS sequence"/>
</dbReference>
<dbReference type="PANTHER" id="PTHR36529">
    <property type="entry name" value="SLL1095 PROTEIN"/>
    <property type="match status" value="1"/>
</dbReference>
<evidence type="ECO:0000256" key="1">
    <source>
        <dbReference type="SAM" id="MobiDB-lite"/>
    </source>
</evidence>
<dbReference type="InterPro" id="IPR029044">
    <property type="entry name" value="Nucleotide-diphossugar_trans"/>
</dbReference>
<comment type="caution">
    <text evidence="2">The sequence shown here is derived from an EMBL/GenBank/DDBJ whole genome shotgun (WGS) entry which is preliminary data.</text>
</comment>
<dbReference type="SUPFAM" id="SSF53448">
    <property type="entry name" value="Nucleotide-diphospho-sugar transferases"/>
    <property type="match status" value="1"/>
</dbReference>
<accession>A0ABP8UTJ4</accession>
<dbReference type="PANTHER" id="PTHR36529:SF1">
    <property type="entry name" value="GLYCOSYLTRANSFERASE"/>
    <property type="match status" value="1"/>
</dbReference>
<gene>
    <name evidence="2" type="ORF">GCM10023196_094470</name>
</gene>
<dbReference type="RefSeq" id="WP_345441384.1">
    <property type="nucleotide sequence ID" value="NZ_BAABHK010000021.1"/>
</dbReference>
<feature type="compositionally biased region" description="Low complexity" evidence="1">
    <location>
        <begin position="266"/>
        <end position="278"/>
    </location>
</feature>
<dbReference type="Gene3D" id="3.90.550.10">
    <property type="entry name" value="Spore Coat Polysaccharide Biosynthesis Protein SpsA, Chain A"/>
    <property type="match status" value="1"/>
</dbReference>
<dbReference type="Pfam" id="PF09837">
    <property type="entry name" value="DUF2064"/>
    <property type="match status" value="1"/>
</dbReference>
<protein>
    <recommendedName>
        <fullName evidence="4">Glycosyltransferase</fullName>
    </recommendedName>
</protein>
<dbReference type="NCBIfam" id="TIGR04282">
    <property type="entry name" value="glyco_like_cofC"/>
    <property type="match status" value="1"/>
</dbReference>
<keyword evidence="3" id="KW-1185">Reference proteome</keyword>
<reference evidence="3" key="1">
    <citation type="journal article" date="2019" name="Int. J. Syst. Evol. Microbiol.">
        <title>The Global Catalogue of Microorganisms (GCM) 10K type strain sequencing project: providing services to taxonomists for standard genome sequencing and annotation.</title>
        <authorList>
            <consortium name="The Broad Institute Genomics Platform"/>
            <consortium name="The Broad Institute Genome Sequencing Center for Infectious Disease"/>
            <person name="Wu L."/>
            <person name="Ma J."/>
        </authorList>
    </citation>
    <scope>NUCLEOTIDE SEQUENCE [LARGE SCALE GENOMIC DNA]</scope>
    <source>
        <strain evidence="3">JCM 17939</strain>
    </source>
</reference>
<sequence>MTTLLVIAKEPVPGRVKTRLTPPYTPEQAAALAEAALADTLAAVAATPAARRVLVLAGRPGPWLPEGFEVIPQRGGGLDERLANAFADADGPAVLVGMDTPQVAPAALTRAVRSLEDGDAVFGPAADGGFWLIGLREPDPRLFLGVPMSRPDTGAHQRARLRGMRVTTLDTLTDVDTADDAVRVAAQAPGTRFAAALTALTAPRPGNGRSSARPSGQGGRKDERRSGPPDGRANGCTPAPTNSPDDRTNDHTPAPTDCPDDRTDGRIPAPARPAALSARPREAAQ</sequence>
<evidence type="ECO:0000313" key="3">
    <source>
        <dbReference type="Proteomes" id="UP001501442"/>
    </source>
</evidence>
<proteinExistence type="predicted"/>